<dbReference type="InterPro" id="IPR011706">
    <property type="entry name" value="Cu-oxidase_C"/>
</dbReference>
<accession>A0A7V5U1U6</accession>
<dbReference type="Gene3D" id="2.60.40.420">
    <property type="entry name" value="Cupredoxins - blue copper proteins"/>
    <property type="match status" value="3"/>
</dbReference>
<dbReference type="Pfam" id="PF07732">
    <property type="entry name" value="Cu-oxidase_3"/>
    <property type="match status" value="1"/>
</dbReference>
<evidence type="ECO:0000313" key="7">
    <source>
        <dbReference type="EMBL" id="HHI96435.1"/>
    </source>
</evidence>
<evidence type="ECO:0000256" key="1">
    <source>
        <dbReference type="ARBA" id="ARBA00022723"/>
    </source>
</evidence>
<keyword evidence="2" id="KW-0560">Oxidoreductase</keyword>
<dbReference type="InterPro" id="IPR033138">
    <property type="entry name" value="Cu_oxidase_CS"/>
</dbReference>
<keyword evidence="3" id="KW-0186">Copper</keyword>
<dbReference type="AlphaFoldDB" id="A0A7V5U1U6"/>
<reference evidence="7" key="1">
    <citation type="journal article" date="2020" name="mSystems">
        <title>Genome- and Community-Level Interaction Insights into Carbon Utilization and Element Cycling Functions of Hydrothermarchaeota in Hydrothermal Sediment.</title>
        <authorList>
            <person name="Zhou Z."/>
            <person name="Liu Y."/>
            <person name="Xu W."/>
            <person name="Pan J."/>
            <person name="Luo Z.H."/>
            <person name="Li M."/>
        </authorList>
    </citation>
    <scope>NUCLEOTIDE SEQUENCE [LARGE SCALE GENOMIC DNA]</scope>
    <source>
        <strain evidence="7">HyVt-533</strain>
    </source>
</reference>
<proteinExistence type="predicted"/>
<dbReference type="PANTHER" id="PTHR11709">
    <property type="entry name" value="MULTI-COPPER OXIDASE"/>
    <property type="match status" value="1"/>
</dbReference>
<dbReference type="GO" id="GO:0016491">
    <property type="term" value="F:oxidoreductase activity"/>
    <property type="evidence" value="ECO:0007669"/>
    <property type="project" value="UniProtKB-KW"/>
</dbReference>
<dbReference type="InterPro" id="IPR034282">
    <property type="entry name" value="CuRO_2_CopA"/>
</dbReference>
<dbReference type="Pfam" id="PF07731">
    <property type="entry name" value="Cu-oxidase_2"/>
    <property type="match status" value="1"/>
</dbReference>
<dbReference type="PROSITE" id="PS00079">
    <property type="entry name" value="MULTICOPPER_OXIDASE1"/>
    <property type="match status" value="1"/>
</dbReference>
<protein>
    <submittedName>
        <fullName evidence="7">Copper oxidase</fullName>
    </submittedName>
</protein>
<feature type="domain" description="Plastocyanin-like" evidence="4">
    <location>
        <begin position="149"/>
        <end position="309"/>
    </location>
</feature>
<comment type="caution">
    <text evidence="7">The sequence shown here is derived from an EMBL/GenBank/DDBJ whole genome shotgun (WGS) entry which is preliminary data.</text>
</comment>
<evidence type="ECO:0000256" key="3">
    <source>
        <dbReference type="ARBA" id="ARBA00023008"/>
    </source>
</evidence>
<dbReference type="PROSITE" id="PS00080">
    <property type="entry name" value="MULTICOPPER_OXIDASE2"/>
    <property type="match status" value="1"/>
</dbReference>
<dbReference type="Pfam" id="PF00394">
    <property type="entry name" value="Cu-oxidase"/>
    <property type="match status" value="1"/>
</dbReference>
<feature type="domain" description="Plastocyanin-like" evidence="5">
    <location>
        <begin position="420"/>
        <end position="529"/>
    </location>
</feature>
<sequence>MKKLLGMSLLFLLWAGWVQAKVREYHLVLEERPVTIKGRTIKAMTINGQIPGPTLYFEEGELARIKVENRMSEESSIHWHGILVPPEMDGVPYVSFPPIKPGTTFTYEFPIRHSGTYWYHSHTGLQEQRGVYGAIVIRPQKERFSVDRDYVVVLSDWTYQNPDEILRTLKAGREWYNIKKGTAQSLSGALKAGMVKHFFKRELLRMPPMDLSDIAYDSFLINGKPEDTLPARPGEKIRLRIINAGAGTNFYVEFAGGPMTIVSADGQEVEPVKLKRFLMVIAETYDVIITVPEGGAFEFRATAQDNTGYASLWLGQGPKHPAPDLPSPNLYYTMGKVSLKSVLAVKPEAVMGMSDAAVKAGKFDHPKMMAHMKMGHGKMTSRSKLALDGMDPRRPWPPYRFLRAIKPTAPPPGKPVRIIRLTLDGDMERYVWFMNKKALSESDVIRIRKGEVVRIIMVNRTMMHHPMHLHGHFFRVLNGQGPYAPWKHTVDVAPMSTTVIEFPANEMGDWFFHCHILYHLKSGMARVVHYEGYSPPPAVKKIRPLLSQDHWYAWAEASLATNMSEGYLNLSNTRWNLRAVWEIGWEGVPETESEWVFLVERYFNRFFTLFAGADLLANEEDKTRGIVGFTYLLPLNFRSYFWVDTDGGTRFGLEKHLPLTPRLSLEGYAEYDTWEKWEGEAGLSYILNRRLSLRAFWHSDYFWGLGFNLWF</sequence>
<dbReference type="CDD" id="cd13848">
    <property type="entry name" value="CuRO_1_CopA"/>
    <property type="match status" value="1"/>
</dbReference>
<dbReference type="CDD" id="cd13874">
    <property type="entry name" value="CuRO_2_CopA"/>
    <property type="match status" value="1"/>
</dbReference>
<dbReference type="Proteomes" id="UP000886101">
    <property type="component" value="Unassembled WGS sequence"/>
</dbReference>
<dbReference type="InterPro" id="IPR002355">
    <property type="entry name" value="Cu_oxidase_Cu_BS"/>
</dbReference>
<dbReference type="SUPFAM" id="SSF49503">
    <property type="entry name" value="Cupredoxins"/>
    <property type="match status" value="3"/>
</dbReference>
<dbReference type="InterPro" id="IPR034279">
    <property type="entry name" value="CuRO_3_CopA"/>
</dbReference>
<evidence type="ECO:0000259" key="5">
    <source>
        <dbReference type="Pfam" id="PF07731"/>
    </source>
</evidence>
<dbReference type="CDD" id="cd13896">
    <property type="entry name" value="CuRO_3_CopA"/>
    <property type="match status" value="1"/>
</dbReference>
<gene>
    <name evidence="7" type="ORF">ENJ96_01125</name>
</gene>
<dbReference type="InterPro" id="IPR034284">
    <property type="entry name" value="CuRO_1_CopA"/>
</dbReference>
<evidence type="ECO:0000259" key="4">
    <source>
        <dbReference type="Pfam" id="PF00394"/>
    </source>
</evidence>
<feature type="domain" description="Plastocyanin-like" evidence="6">
    <location>
        <begin position="33"/>
        <end position="141"/>
    </location>
</feature>
<organism evidence="7">
    <name type="scientific">Thermodesulfatator atlanticus</name>
    <dbReference type="NCBI Taxonomy" id="501497"/>
    <lineage>
        <taxon>Bacteria</taxon>
        <taxon>Pseudomonadati</taxon>
        <taxon>Thermodesulfobacteriota</taxon>
        <taxon>Thermodesulfobacteria</taxon>
        <taxon>Thermodesulfobacteriales</taxon>
        <taxon>Thermodesulfatatoraceae</taxon>
        <taxon>Thermodesulfatator</taxon>
    </lineage>
</organism>
<dbReference type="InterPro" id="IPR011707">
    <property type="entry name" value="Cu-oxidase-like_N"/>
</dbReference>
<keyword evidence="1" id="KW-0479">Metal-binding</keyword>
<name>A0A7V5U1U6_9BACT</name>
<dbReference type="InterPro" id="IPR001117">
    <property type="entry name" value="Cu-oxidase_2nd"/>
</dbReference>
<dbReference type="EMBL" id="DROK01000033">
    <property type="protein sequence ID" value="HHI96435.1"/>
    <property type="molecule type" value="Genomic_DNA"/>
</dbReference>
<dbReference type="InterPro" id="IPR045087">
    <property type="entry name" value="Cu-oxidase_fam"/>
</dbReference>
<dbReference type="PANTHER" id="PTHR11709:SF394">
    <property type="entry name" value="FI03373P-RELATED"/>
    <property type="match status" value="1"/>
</dbReference>
<evidence type="ECO:0000259" key="6">
    <source>
        <dbReference type="Pfam" id="PF07732"/>
    </source>
</evidence>
<dbReference type="GO" id="GO:0005507">
    <property type="term" value="F:copper ion binding"/>
    <property type="evidence" value="ECO:0007669"/>
    <property type="project" value="InterPro"/>
</dbReference>
<dbReference type="InterPro" id="IPR008972">
    <property type="entry name" value="Cupredoxin"/>
</dbReference>
<evidence type="ECO:0000256" key="2">
    <source>
        <dbReference type="ARBA" id="ARBA00023002"/>
    </source>
</evidence>